<dbReference type="EMBL" id="CAJVRL010000092">
    <property type="protein sequence ID" value="CAG8959388.1"/>
    <property type="molecule type" value="Genomic_DNA"/>
</dbReference>
<evidence type="ECO:0000313" key="3">
    <source>
        <dbReference type="Proteomes" id="UP000696280"/>
    </source>
</evidence>
<dbReference type="Proteomes" id="UP000696280">
    <property type="component" value="Unassembled WGS sequence"/>
</dbReference>
<feature type="region of interest" description="Disordered" evidence="1">
    <location>
        <begin position="1"/>
        <end position="25"/>
    </location>
</feature>
<evidence type="ECO:0000313" key="2">
    <source>
        <dbReference type="EMBL" id="CAG8959388.1"/>
    </source>
</evidence>
<dbReference type="OrthoDB" id="3506274at2759"/>
<reference evidence="2" key="1">
    <citation type="submission" date="2021-07" db="EMBL/GenBank/DDBJ databases">
        <authorList>
            <person name="Durling M."/>
        </authorList>
    </citation>
    <scope>NUCLEOTIDE SEQUENCE</scope>
</reference>
<sequence length="365" mass="40785">MMDIHDSPDREGESSSREEPKMTPNVLLKTPEIFSQLHLVRDNDNPDCYSYHLDPSLPAAYSLLGESKTIDPLYRKDHTLVLMGAAVEGLVGDEEETRQQLASCTVKRKVFWDRKSSLPLWTQLKVFSHTEGYEGAENRSENGVDVQVFWTSSQLEAKWSMSVPLPQPKVEPQSPILEPASEKDTVESQEVVEKNDPQFYSVVLKSKPAHAHQKIPTVYHEKTFQWMQDSPGRSFKLTSSPEDSPVAEFILEASQQRKAQGVKGQLFFRDYCGKEWEGVVLASLGALMYIQDLKGLDNLTNRSGLDKVHAAHEVKKSKSHLKIPKLAERPNNSSLGHTRAPQASVLALGRYAFGGGIKTAFHSGA</sequence>
<accession>A0A9N9L7A5</accession>
<gene>
    <name evidence="2" type="ORF">HYFRA_00001286</name>
</gene>
<dbReference type="AlphaFoldDB" id="A0A9N9L7A5"/>
<protein>
    <submittedName>
        <fullName evidence="2">Uncharacterized protein</fullName>
    </submittedName>
</protein>
<proteinExistence type="predicted"/>
<organism evidence="2 3">
    <name type="scientific">Hymenoscyphus fraxineus</name>
    <dbReference type="NCBI Taxonomy" id="746836"/>
    <lineage>
        <taxon>Eukaryota</taxon>
        <taxon>Fungi</taxon>
        <taxon>Dikarya</taxon>
        <taxon>Ascomycota</taxon>
        <taxon>Pezizomycotina</taxon>
        <taxon>Leotiomycetes</taxon>
        <taxon>Helotiales</taxon>
        <taxon>Helotiaceae</taxon>
        <taxon>Hymenoscyphus</taxon>
    </lineage>
</organism>
<evidence type="ECO:0000256" key="1">
    <source>
        <dbReference type="SAM" id="MobiDB-lite"/>
    </source>
</evidence>
<comment type="caution">
    <text evidence="2">The sequence shown here is derived from an EMBL/GenBank/DDBJ whole genome shotgun (WGS) entry which is preliminary data.</text>
</comment>
<keyword evidence="3" id="KW-1185">Reference proteome</keyword>
<name>A0A9N9L7A5_9HELO</name>
<feature type="compositionally biased region" description="Basic and acidic residues" evidence="1">
    <location>
        <begin position="1"/>
        <end position="21"/>
    </location>
</feature>